<dbReference type="PIRSF" id="PIRSF019254">
    <property type="entry name" value="CFP29"/>
    <property type="match status" value="1"/>
</dbReference>
<organism evidence="5 6">
    <name type="scientific">Microtetraspora fusca</name>
    <dbReference type="NCBI Taxonomy" id="1997"/>
    <lineage>
        <taxon>Bacteria</taxon>
        <taxon>Bacillati</taxon>
        <taxon>Actinomycetota</taxon>
        <taxon>Actinomycetes</taxon>
        <taxon>Streptosporangiales</taxon>
        <taxon>Streptosporangiaceae</taxon>
        <taxon>Microtetraspora</taxon>
    </lineage>
</organism>
<evidence type="ECO:0000256" key="4">
    <source>
        <dbReference type="ARBA" id="ARBA00050023"/>
    </source>
</evidence>
<comment type="caution">
    <text evidence="5">The sequence shown here is derived from an EMBL/GenBank/DDBJ whole genome shotgun (WGS) entry which is preliminary data.</text>
</comment>
<name>A0ABW6VJH8_MICFU</name>
<evidence type="ECO:0000313" key="5">
    <source>
        <dbReference type="EMBL" id="MFF4778757.1"/>
    </source>
</evidence>
<evidence type="ECO:0000313" key="6">
    <source>
        <dbReference type="Proteomes" id="UP001602119"/>
    </source>
</evidence>
<dbReference type="EMBL" id="JBIAXI010000036">
    <property type="protein sequence ID" value="MFF4778757.1"/>
    <property type="molecule type" value="Genomic_DNA"/>
</dbReference>
<dbReference type="Proteomes" id="UP001602119">
    <property type="component" value="Unassembled WGS sequence"/>
</dbReference>
<comment type="similarity">
    <text evidence="2">Belongs to the encapsulin family. Family 1 subfamily.</text>
</comment>
<dbReference type="Pfam" id="PF04454">
    <property type="entry name" value="Linocin_M18"/>
    <property type="match status" value="1"/>
</dbReference>
<accession>A0ABW6VJH8</accession>
<sequence>MNNLHRELAPISDAAWADLEEEARRTFRRHVAGRRVVDVVGPEGVRLSAVGTGHLQPAEPPVHGVVARTRRAQPIVELRVPFTVDRQQVDAVERGAKDADWQPVKDAARQLALAEDHVIFDGYPAAGVIGLRAVSSHRAIPLPADAPGYPAAVSRAMGALRLAGVDGPYSLALGADAYTAVSAATDQGYPIQKHIARILGGEIIWAPAVDGAFLLSTRGGDFELHIGQDVSIGYLSHDVTAVQLYFQETMTFLAYTAEAAVTLSPASPSPA</sequence>
<proteinExistence type="inferred from homology"/>
<reference evidence="5 6" key="1">
    <citation type="submission" date="2024-10" db="EMBL/GenBank/DDBJ databases">
        <title>The Natural Products Discovery Center: Release of the First 8490 Sequenced Strains for Exploring Actinobacteria Biosynthetic Diversity.</title>
        <authorList>
            <person name="Kalkreuter E."/>
            <person name="Kautsar S.A."/>
            <person name="Yang D."/>
            <person name="Bader C.D."/>
            <person name="Teijaro C.N."/>
            <person name="Fluegel L."/>
            <person name="Davis C.M."/>
            <person name="Simpson J.R."/>
            <person name="Lauterbach L."/>
            <person name="Steele A.D."/>
            <person name="Gui C."/>
            <person name="Meng S."/>
            <person name="Li G."/>
            <person name="Viehrig K."/>
            <person name="Ye F."/>
            <person name="Su P."/>
            <person name="Kiefer A.F."/>
            <person name="Nichols A."/>
            <person name="Cepeda A.J."/>
            <person name="Yan W."/>
            <person name="Fan B."/>
            <person name="Jiang Y."/>
            <person name="Adhikari A."/>
            <person name="Zheng C.-J."/>
            <person name="Schuster L."/>
            <person name="Cowan T.M."/>
            <person name="Smanski M.J."/>
            <person name="Chevrette M.G."/>
            <person name="De Carvalho L.P.S."/>
            <person name="Shen B."/>
        </authorList>
    </citation>
    <scope>NUCLEOTIDE SEQUENCE [LARGE SCALE GENOMIC DNA]</scope>
    <source>
        <strain evidence="5 6">NPDC001281</strain>
    </source>
</reference>
<dbReference type="PANTHER" id="PTHR37165">
    <property type="entry name" value="PEPTIDASE U56 FAMILY"/>
    <property type="match status" value="1"/>
</dbReference>
<dbReference type="InterPro" id="IPR051429">
    <property type="entry name" value="Encapsulin_nc"/>
</dbReference>
<keyword evidence="3" id="KW-1284">Encapsulin nanocompartment</keyword>
<dbReference type="Gene3D" id="3.30.2320.10">
    <property type="entry name" value="hypothetical protein PF0899 domain"/>
    <property type="match status" value="1"/>
</dbReference>
<protein>
    <recommendedName>
        <fullName evidence="4">Type 1 encapsulin shell protein</fullName>
    </recommendedName>
</protein>
<gene>
    <name evidence="5" type="ORF">ACFY05_38625</name>
</gene>
<dbReference type="NCBIfam" id="NF041155">
    <property type="entry name" value="encap_f1"/>
    <property type="match status" value="1"/>
</dbReference>
<keyword evidence="6" id="KW-1185">Reference proteome</keyword>
<dbReference type="InterPro" id="IPR007544">
    <property type="entry name" value="ENCAP"/>
</dbReference>
<evidence type="ECO:0000256" key="1">
    <source>
        <dbReference type="ARBA" id="ARBA00033738"/>
    </source>
</evidence>
<evidence type="ECO:0000256" key="2">
    <source>
        <dbReference type="ARBA" id="ARBA00033743"/>
    </source>
</evidence>
<evidence type="ECO:0000256" key="3">
    <source>
        <dbReference type="ARBA" id="ARBA00033787"/>
    </source>
</evidence>
<dbReference type="Gene3D" id="3.30.2400.30">
    <property type="match status" value="1"/>
</dbReference>
<comment type="subcellular location">
    <subcellularLocation>
        <location evidence="1">Encapsulin nanocompartment</location>
    </subcellularLocation>
</comment>
<dbReference type="RefSeq" id="WP_387347351.1">
    <property type="nucleotide sequence ID" value="NZ_JBIAXI010000036.1"/>
</dbReference>
<dbReference type="PANTHER" id="PTHR37165:SF1">
    <property type="entry name" value="TYPE 1 ENCAPSULIN SHELL PROTEIN"/>
    <property type="match status" value="1"/>
</dbReference>